<sequence length="34" mass="3960">MDIRYSPESSTNNVVRVASKVKKYVIKGTRYIKK</sequence>
<protein>
    <submittedName>
        <fullName evidence="1">Uncharacterized protein</fullName>
    </submittedName>
</protein>
<reference evidence="1" key="1">
    <citation type="journal article" date="2019" name="Philos. Trans. R. Soc. Lond., B, Biol. Sci.">
        <title>Targeted metagenomic recovery of four divergent viruses reveals shared and distinctive characteristics of giant viruses of marine eukaryotes.</title>
        <authorList>
            <person name="Needham D.M."/>
            <person name="Poirier C."/>
            <person name="Hehenberger E."/>
            <person name="Jimenez V."/>
            <person name="Swalwell J.E."/>
            <person name="Santoro A.E."/>
            <person name="Worden A.Z."/>
        </authorList>
    </citation>
    <scope>NUCLEOTIDE SEQUENCE</scope>
    <source>
        <strain evidence="1">MPacV-611</strain>
    </source>
</reference>
<dbReference type="EMBL" id="MN448289">
    <property type="protein sequence ID" value="QFG74629.1"/>
    <property type="molecule type" value="Genomic_DNA"/>
</dbReference>
<proteinExistence type="predicted"/>
<organism evidence="1">
    <name type="scientific">Megaviridae environmental sample</name>
    <dbReference type="NCBI Taxonomy" id="1737588"/>
    <lineage>
        <taxon>Viruses</taxon>
        <taxon>Varidnaviria</taxon>
        <taxon>Bamfordvirae</taxon>
        <taxon>Nucleocytoviricota</taxon>
        <taxon>Megaviricetes</taxon>
        <taxon>Imitervirales</taxon>
        <taxon>Mimiviridae</taxon>
        <taxon>environmental samples</taxon>
    </lineage>
</organism>
<evidence type="ECO:0000313" key="1">
    <source>
        <dbReference type="EMBL" id="QFG74629.1"/>
    </source>
</evidence>
<accession>A0A5J6VL59</accession>
<name>A0A5J6VL59_9VIRU</name>